<keyword evidence="3" id="KW-1185">Reference proteome</keyword>
<organism evidence="2 3">
    <name type="scientific">Cannabis sativa</name>
    <name type="common">Hemp</name>
    <name type="synonym">Marijuana</name>
    <dbReference type="NCBI Taxonomy" id="3483"/>
    <lineage>
        <taxon>Eukaryota</taxon>
        <taxon>Viridiplantae</taxon>
        <taxon>Streptophyta</taxon>
        <taxon>Embryophyta</taxon>
        <taxon>Tracheophyta</taxon>
        <taxon>Spermatophyta</taxon>
        <taxon>Magnoliopsida</taxon>
        <taxon>eudicotyledons</taxon>
        <taxon>Gunneridae</taxon>
        <taxon>Pentapetalae</taxon>
        <taxon>rosids</taxon>
        <taxon>fabids</taxon>
        <taxon>Rosales</taxon>
        <taxon>Cannabaceae</taxon>
        <taxon>Cannabis</taxon>
    </lineage>
</organism>
<proteinExistence type="predicted"/>
<dbReference type="OMA" id="YANSTWD"/>
<reference evidence="2" key="2">
    <citation type="submission" date="2021-03" db="UniProtKB">
        <authorList>
            <consortium name="EnsemblPlants"/>
        </authorList>
    </citation>
    <scope>IDENTIFICATION</scope>
</reference>
<dbReference type="Gramene" id="evm.model.06.1250">
    <property type="protein sequence ID" value="cds.evm.model.06.1250"/>
    <property type="gene ID" value="evm.TU.06.1250"/>
</dbReference>
<dbReference type="AlphaFoldDB" id="A0A803PTP6"/>
<dbReference type="EMBL" id="UZAU01000598">
    <property type="status" value="NOT_ANNOTATED_CDS"/>
    <property type="molecule type" value="Genomic_DNA"/>
</dbReference>
<dbReference type="InterPro" id="IPR013103">
    <property type="entry name" value="RVT_2"/>
</dbReference>
<dbReference type="EnsemblPlants" id="evm.model.06.1250">
    <property type="protein sequence ID" value="cds.evm.model.06.1250"/>
    <property type="gene ID" value="evm.TU.06.1250"/>
</dbReference>
<feature type="domain" description="Reverse transcriptase Ty1/copia-type" evidence="1">
    <location>
        <begin position="52"/>
        <end position="167"/>
    </location>
</feature>
<dbReference type="Pfam" id="PF07727">
    <property type="entry name" value="RVT_2"/>
    <property type="match status" value="1"/>
</dbReference>
<protein>
    <recommendedName>
        <fullName evidence="1">Reverse transcriptase Ty1/copia-type domain-containing protein</fullName>
    </recommendedName>
</protein>
<evidence type="ECO:0000313" key="2">
    <source>
        <dbReference type="EnsemblPlants" id="cds.evm.model.06.1250"/>
    </source>
</evidence>
<reference evidence="2" key="1">
    <citation type="submission" date="2018-11" db="EMBL/GenBank/DDBJ databases">
        <authorList>
            <person name="Grassa J C."/>
        </authorList>
    </citation>
    <scope>NUCLEOTIDE SEQUENCE [LARGE SCALE GENOMIC DNA]</scope>
</reference>
<sequence length="170" mass="19542">MSYEAAPAIATPPLKRTMGDLHHMKLMENQEYTSKQWNQVMTDKIILALTQNGTYTLVPLPERMTPIGWKWVFREKENSYGIHYRYKARLVANDFHQQLGFDFTITFSLVVNHVTIRLVLTLALSHGWSIKKLDVNNAYLIGTLKEKLYMVQPPGFEIPSAPHLVCKHSG</sequence>
<accession>A0A803PTP6</accession>
<evidence type="ECO:0000313" key="3">
    <source>
        <dbReference type="Proteomes" id="UP000596661"/>
    </source>
</evidence>
<name>A0A803PTP6_CANSA</name>
<dbReference type="Proteomes" id="UP000596661">
    <property type="component" value="Chromosome 6"/>
</dbReference>
<evidence type="ECO:0000259" key="1">
    <source>
        <dbReference type="Pfam" id="PF07727"/>
    </source>
</evidence>